<feature type="signal peptide" evidence="1">
    <location>
        <begin position="1"/>
        <end position="20"/>
    </location>
</feature>
<comment type="caution">
    <text evidence="2">The sequence shown here is derived from an EMBL/GenBank/DDBJ whole genome shotgun (WGS) entry which is preliminary data.</text>
</comment>
<dbReference type="Pfam" id="PF04402">
    <property type="entry name" value="SIMPL"/>
    <property type="match status" value="1"/>
</dbReference>
<dbReference type="AlphaFoldDB" id="A0A1V2GV39"/>
<proteinExistence type="predicted"/>
<dbReference type="InterPro" id="IPR007497">
    <property type="entry name" value="SIMPL/DUF541"/>
</dbReference>
<sequence length="250" mass="25997">MLIPALLAPALLAAPAFAQAQAQAQAQAPAPAPEASAAAPDRALRADHRARRTVLALSETAEVCRAPDEVHAVLRAEARAGNAAAAQAALNAAMEKALAAARAVSGITATTGAYWTSRNEESRQWVATQGLRLRGSEAAPLLELAGSLQEQRLAMGELGWSLSRPQEQAARQEAERMAIAALRARAEAVAGQLGLKVAAIRRLQLGEVERPQPRMMALAMARSPAAPAPVSAPEDVIVQATVSAEIVLSP</sequence>
<keyword evidence="3" id="KW-1185">Reference proteome</keyword>
<dbReference type="Proteomes" id="UP000188879">
    <property type="component" value="Unassembled WGS sequence"/>
</dbReference>
<protein>
    <recommendedName>
        <fullName evidence="4">SIMPL domain-containing protein</fullName>
    </recommendedName>
</protein>
<dbReference type="GO" id="GO:0006974">
    <property type="term" value="P:DNA damage response"/>
    <property type="evidence" value="ECO:0007669"/>
    <property type="project" value="TreeGrafter"/>
</dbReference>
<gene>
    <name evidence="2" type="ORF">BKE38_25690</name>
</gene>
<dbReference type="PANTHER" id="PTHR34387:SF1">
    <property type="entry name" value="PERIPLASMIC IMMUNOGENIC PROTEIN"/>
    <property type="match status" value="1"/>
</dbReference>
<accession>A0A1V2GV39</accession>
<feature type="chain" id="PRO_5012211723" description="SIMPL domain-containing protein" evidence="1">
    <location>
        <begin position="21"/>
        <end position="250"/>
    </location>
</feature>
<organism evidence="2 3">
    <name type="scientific">Teichococcus deserti</name>
    <dbReference type="NCBI Taxonomy" id="1817963"/>
    <lineage>
        <taxon>Bacteria</taxon>
        <taxon>Pseudomonadati</taxon>
        <taxon>Pseudomonadota</taxon>
        <taxon>Alphaproteobacteria</taxon>
        <taxon>Acetobacterales</taxon>
        <taxon>Roseomonadaceae</taxon>
        <taxon>Roseomonas</taxon>
    </lineage>
</organism>
<evidence type="ECO:0000313" key="3">
    <source>
        <dbReference type="Proteomes" id="UP000188879"/>
    </source>
</evidence>
<name>A0A1V2GV39_9PROT</name>
<dbReference type="InterPro" id="IPR052022">
    <property type="entry name" value="26kDa_periplasmic_antigen"/>
</dbReference>
<evidence type="ECO:0008006" key="4">
    <source>
        <dbReference type="Google" id="ProtNLM"/>
    </source>
</evidence>
<dbReference type="EMBL" id="MLCO01000328">
    <property type="protein sequence ID" value="ONG46108.1"/>
    <property type="molecule type" value="Genomic_DNA"/>
</dbReference>
<dbReference type="Gene3D" id="3.30.110.170">
    <property type="entry name" value="Protein of unknown function (DUF541), domain 1"/>
    <property type="match status" value="1"/>
</dbReference>
<evidence type="ECO:0000313" key="2">
    <source>
        <dbReference type="EMBL" id="ONG46108.1"/>
    </source>
</evidence>
<evidence type="ECO:0000256" key="1">
    <source>
        <dbReference type="SAM" id="SignalP"/>
    </source>
</evidence>
<keyword evidence="1" id="KW-0732">Signal</keyword>
<reference evidence="2 3" key="1">
    <citation type="submission" date="2016-10" db="EMBL/GenBank/DDBJ databases">
        <title>Draft Genome sequence of Roseomonas sp. strain M3.</title>
        <authorList>
            <person name="Subhash Y."/>
            <person name="Lee S."/>
        </authorList>
    </citation>
    <scope>NUCLEOTIDE SEQUENCE [LARGE SCALE GENOMIC DNA]</scope>
    <source>
        <strain evidence="2 3">M3</strain>
    </source>
</reference>
<dbReference type="PANTHER" id="PTHR34387">
    <property type="entry name" value="SLR1258 PROTEIN"/>
    <property type="match status" value="1"/>
</dbReference>